<evidence type="ECO:0000256" key="1">
    <source>
        <dbReference type="SAM" id="MobiDB-lite"/>
    </source>
</evidence>
<keyword evidence="2" id="KW-0472">Membrane</keyword>
<protein>
    <recommendedName>
        <fullName evidence="5">Transmembrane protein</fullName>
    </recommendedName>
</protein>
<accession>A0A504XDT0</accession>
<comment type="caution">
    <text evidence="3">The sequence shown here is derived from an EMBL/GenBank/DDBJ whole genome shotgun (WGS) entry which is preliminary data.</text>
</comment>
<evidence type="ECO:0000313" key="3">
    <source>
        <dbReference type="EMBL" id="TPP44370.1"/>
    </source>
</evidence>
<evidence type="ECO:0000256" key="2">
    <source>
        <dbReference type="SAM" id="Phobius"/>
    </source>
</evidence>
<dbReference type="VEuPathDB" id="TriTrypDB:LdCL_350014300"/>
<dbReference type="VEuPathDB" id="TriTrypDB:LdBPK_350950.1"/>
<evidence type="ECO:0008006" key="5">
    <source>
        <dbReference type="Google" id="ProtNLM"/>
    </source>
</evidence>
<dbReference type="AlphaFoldDB" id="A0A504XDT0"/>
<evidence type="ECO:0000313" key="4">
    <source>
        <dbReference type="Proteomes" id="UP000318447"/>
    </source>
</evidence>
<reference evidence="4" key="1">
    <citation type="submission" date="2019-02" db="EMBL/GenBank/DDBJ databases">
        <title>FDA dAtabase for Regulatory Grade micrObial Sequences (FDA-ARGOS): Supporting development and validation of Infectious Disease Dx tests.</title>
        <authorList>
            <person name="Duncan R."/>
            <person name="Fisher C."/>
            <person name="Tallon L."/>
            <person name="Sadzewicz L."/>
            <person name="Sengamalay N."/>
            <person name="Ott S."/>
            <person name="Godinez A."/>
            <person name="Nagaraj S."/>
            <person name="Vavikolanu K."/>
            <person name="Nadendla S."/>
            <person name="Aluvathingal J."/>
            <person name="Sichtig H."/>
        </authorList>
    </citation>
    <scope>NUCLEOTIDE SEQUENCE [LARGE SCALE GENOMIC DNA]</scope>
    <source>
        <strain evidence="4">FDAARGOS_361</strain>
    </source>
</reference>
<feature type="transmembrane region" description="Helical" evidence="2">
    <location>
        <begin position="217"/>
        <end position="241"/>
    </location>
</feature>
<dbReference type="VEuPathDB" id="TriTrypDB:LDHU3_35.1160"/>
<proteinExistence type="predicted"/>
<gene>
    <name evidence="3" type="ORF">CGC21_6015</name>
</gene>
<keyword evidence="2" id="KW-1133">Transmembrane helix</keyword>
<organism evidence="3 4">
    <name type="scientific">Leishmania donovani</name>
    <dbReference type="NCBI Taxonomy" id="5661"/>
    <lineage>
        <taxon>Eukaryota</taxon>
        <taxon>Discoba</taxon>
        <taxon>Euglenozoa</taxon>
        <taxon>Kinetoplastea</taxon>
        <taxon>Metakinetoplastina</taxon>
        <taxon>Trypanosomatida</taxon>
        <taxon>Trypanosomatidae</taxon>
        <taxon>Leishmaniinae</taxon>
        <taxon>Leishmania</taxon>
    </lineage>
</organism>
<feature type="region of interest" description="Disordered" evidence="1">
    <location>
        <begin position="83"/>
        <end position="104"/>
    </location>
</feature>
<keyword evidence="2" id="KW-0812">Transmembrane</keyword>
<dbReference type="Proteomes" id="UP000318447">
    <property type="component" value="Unassembled WGS sequence"/>
</dbReference>
<sequence>MRTVSRVGAAAAAGPAVSARPVGQALRQPRHSFQGALSFASLASSSPLLRLSTSQMMTAAVLPCMRRSPHFLAMAVRHQHTTAAGEAAASPTSASASSPGISSSSYNFGGDDGVRIDPRCLPSTIPGITREELAARIVQYHSQQSKLAKEMSDKALAHDVELMRRSLSPSSFAEYMARLEKEQQAAVKEEAKMAAMSPLELHQYRQKKRRQAIRYEWYKTFLVLVAIAGSIAFLFSLFIFFK</sequence>
<dbReference type="EMBL" id="RHLC01000003">
    <property type="protein sequence ID" value="TPP44370.1"/>
    <property type="molecule type" value="Genomic_DNA"/>
</dbReference>
<name>A0A504XDT0_LEIDO</name>